<dbReference type="GO" id="GO:0005737">
    <property type="term" value="C:cytoplasm"/>
    <property type="evidence" value="ECO:0007669"/>
    <property type="project" value="GOC"/>
</dbReference>
<sequence>MNLLSAVLQEVDKASTDELKKRQDLLIPKIKDLIERVQLLTFSLQQNFIDTYINFTPTKSLEQLNYKNRKTNIDSDYANLNKEVESLRKDYDHSNDEFSKYFDKMCKSYEMLNDLCVAVEGKKILEQANHEFDRYNYSDAMLGIMDLKKQLRNLKLASNLDKALANLNEQAENQLALYTANVSVEWEDIFTWSEQRGVYYLKYSLSVQQSDPILIQRVLKTLHVTERLNAELGLFSNFFIEKLLHNVIKHNCDIFTDDHIGAVVFNIKIDLNDNKKPNYQTIFNNLTAVFEFLQSTLGSHLIDSDQTFIEIFAESIRKKFFDKIIEDCIKNNLPTCDSTYQNYKNIVIELDSFNKFLIELKFVKADESPLNKYINDTECVLYNKKCDKLLSDVRSYLFESLSYATSVVGSESVVPNDSILDVAVKEDLWNHDKPLFLPKCIVSQNVKKIMALIVEHLEESVKLPERYSQQLVVYIKDVAVMYQCVVPKKFKINLECCPLDIALFFNNCFYLAHSLLGPPWKVTLPSNLSDQLMTVLLESIQNLRVLGLEKMSLYLQNQKNIITQKIETEEPTEWTHESYDLFDNAVNSTMTLLKELKTSWFNVLPASMYEMSICTLIQALCQSILHRVFADSRQINEELVYMLAVRLEDVTSEFLTLFEEPIQFENKINVWNKFTMLPQLLKAQLLETADLWNRNKEFSQCYTCEEIRQITAFVIIALVIVVNQGRDVTAEGNVKVDQIAEEAKNIALTIIDNPKYVVLNDTNQQPLRSSGQNRQPEHRPPSKPPLNPDKPTQQNYGELQRLHYSSIQKVPLQRHYYPQTPHHLYYSANSVYKFPKVIPLPPHKNAYYIKKQQKPLAFASSTNKPIVLKSPKFSLPVQTITGVRKDIVKPPPYFNTTTTTTTVGTTTKRPLRVKRIWPKKILEKMNATLHNTTASNDTKSTNTSINQIDYETSETAYRIKYVHKNSTETTTEPTKKRQYRPVTRLPKIRSTTTPTVNLTEIEPNDWIPLVPSHYSQSRRPVLTRITKRSDTFPSGEEPAVPHKRMLYLHSFGLIPVDRLQHPISASDRKKMTFFRKRKRQLNPYSGYSPKPVIASTPHYFLGDLQAEGSQHHPKVVTKIKHHHHHHHHRYIKTVEKPVKIPYKVEVPKPYPVPVEKKVAVPVEKLRIVEKPVPYPVTVEKKVPYPVGIKVPHPVPVKVIEKEYVPKPYPIVHHVPVLKQVEVKVPQPVPVHVEKKVPYPVEVHVPVDRPVPVPVTVEKRVPYAVPVKVLVPQPYPVETKVPYPVQVKVKEPFEVIKHVPIRVPVPQPFAVKVPQPVPVPVEKKVPYPVEVEKKVPVPFEVIVPQKVEVEKKVPIYIPKPYPVEKKVPVPVKVPYPVKVPVKVPVQVPIEVPVYIHDPYVVYSDEYYGPGAATATENAVTHDPTHSVTVHGNTGFTGFKSRSDTEDSVSTTVTSTSNS</sequence>
<feature type="coiled-coil region" evidence="1">
    <location>
        <begin position="70"/>
        <end position="97"/>
    </location>
</feature>
<feature type="region of interest" description="Disordered" evidence="2">
    <location>
        <begin position="765"/>
        <end position="794"/>
    </location>
</feature>
<dbReference type="InterPro" id="IPR046362">
    <property type="entry name" value="Zw10/DSL1_C_sf"/>
</dbReference>
<evidence type="ECO:0000313" key="7">
    <source>
        <dbReference type="RefSeq" id="XP_031764920.1"/>
    </source>
</evidence>
<dbReference type="GeneID" id="113509466"/>
<dbReference type="Pfam" id="PF22766">
    <property type="entry name" value="ZW10_C2"/>
    <property type="match status" value="1"/>
</dbReference>
<dbReference type="InterPro" id="IPR048344">
    <property type="entry name" value="Zw10_middle"/>
</dbReference>
<dbReference type="GO" id="GO:1990423">
    <property type="term" value="C:RZZ complex"/>
    <property type="evidence" value="ECO:0007669"/>
    <property type="project" value="TreeGrafter"/>
</dbReference>
<dbReference type="PANTHER" id="PTHR12205">
    <property type="entry name" value="CENTROMERE/KINETOCHORE PROTEIN ZW10"/>
    <property type="match status" value="1"/>
</dbReference>
<evidence type="ECO:0000256" key="2">
    <source>
        <dbReference type="SAM" id="MobiDB-lite"/>
    </source>
</evidence>
<accession>A0A6J3BZ76</accession>
<dbReference type="Proteomes" id="UP001652740">
    <property type="component" value="Unplaced"/>
</dbReference>
<dbReference type="OrthoDB" id="534815at2759"/>
<dbReference type="InParanoid" id="A0A6J3BZ76"/>
<organism evidence="6 7">
    <name type="scientific">Galleria mellonella</name>
    <name type="common">Greater wax moth</name>
    <dbReference type="NCBI Taxonomy" id="7137"/>
    <lineage>
        <taxon>Eukaryota</taxon>
        <taxon>Metazoa</taxon>
        <taxon>Ecdysozoa</taxon>
        <taxon>Arthropoda</taxon>
        <taxon>Hexapoda</taxon>
        <taxon>Insecta</taxon>
        <taxon>Pterygota</taxon>
        <taxon>Neoptera</taxon>
        <taxon>Endopterygota</taxon>
        <taxon>Lepidoptera</taxon>
        <taxon>Glossata</taxon>
        <taxon>Ditrysia</taxon>
        <taxon>Pyraloidea</taxon>
        <taxon>Pyralidae</taxon>
        <taxon>Galleriinae</taxon>
        <taxon>Galleria</taxon>
    </lineage>
</organism>
<evidence type="ECO:0000256" key="1">
    <source>
        <dbReference type="SAM" id="Coils"/>
    </source>
</evidence>
<evidence type="ECO:0000259" key="3">
    <source>
        <dbReference type="Pfam" id="PF20665"/>
    </source>
</evidence>
<dbReference type="RefSeq" id="XP_031764920.1">
    <property type="nucleotide sequence ID" value="XM_031909060.2"/>
</dbReference>
<protein>
    <submittedName>
        <fullName evidence="7">Uncharacterized protein LOC113509466</fullName>
    </submittedName>
</protein>
<keyword evidence="6" id="KW-1185">Reference proteome</keyword>
<evidence type="ECO:0000259" key="4">
    <source>
        <dbReference type="Pfam" id="PF20666"/>
    </source>
</evidence>
<evidence type="ECO:0000313" key="6">
    <source>
        <dbReference type="Proteomes" id="UP001652740"/>
    </source>
</evidence>
<feature type="region of interest" description="Disordered" evidence="2">
    <location>
        <begin position="1427"/>
        <end position="1457"/>
    </location>
</feature>
<keyword evidence="1" id="KW-0175">Coiled coil</keyword>
<evidence type="ECO:0000259" key="5">
    <source>
        <dbReference type="Pfam" id="PF22766"/>
    </source>
</evidence>
<feature type="compositionally biased region" description="Low complexity" evidence="2">
    <location>
        <begin position="1446"/>
        <end position="1457"/>
    </location>
</feature>
<feature type="domain" description="Centromere/kinetochore protein zw10 C-terminal" evidence="4">
    <location>
        <begin position="436"/>
        <end position="562"/>
    </location>
</feature>
<gene>
    <name evidence="7" type="primary">LOC113509466</name>
</gene>
<dbReference type="InterPro" id="IPR055148">
    <property type="entry name" value="ZW10_C_2"/>
</dbReference>
<reference evidence="7" key="1">
    <citation type="submission" date="2025-08" db="UniProtKB">
        <authorList>
            <consortium name="RefSeq"/>
        </authorList>
    </citation>
    <scope>IDENTIFICATION</scope>
    <source>
        <tissue evidence="7">Whole larvae</tissue>
    </source>
</reference>
<dbReference type="Pfam" id="PF20665">
    <property type="entry name" value="Zw10_middle"/>
    <property type="match status" value="1"/>
</dbReference>
<feature type="domain" description="ZW10 C-terminal helical" evidence="5">
    <location>
        <begin position="585"/>
        <end position="710"/>
    </location>
</feature>
<feature type="domain" description="Centromere/kinetochore protein zw10 middle" evidence="3">
    <location>
        <begin position="201"/>
        <end position="394"/>
    </location>
</feature>
<proteinExistence type="predicted"/>
<name>A0A6J3BZ76_GALME</name>
<dbReference type="KEGG" id="gmw:113509466"/>
<dbReference type="Gene3D" id="1.10.357.150">
    <property type="match status" value="1"/>
</dbReference>
<feature type="compositionally biased region" description="Polar residues" evidence="2">
    <location>
        <begin position="765"/>
        <end position="774"/>
    </location>
</feature>
<dbReference type="PANTHER" id="PTHR12205:SF0">
    <property type="entry name" value="CENTROMERE_KINETOCHORE PROTEIN ZW10 HOMOLOG"/>
    <property type="match status" value="1"/>
</dbReference>
<dbReference type="GO" id="GO:0006888">
    <property type="term" value="P:endoplasmic reticulum to Golgi vesicle-mediated transport"/>
    <property type="evidence" value="ECO:0007669"/>
    <property type="project" value="TreeGrafter"/>
</dbReference>
<dbReference type="InterPro" id="IPR048343">
    <property type="entry name" value="ZW10_C"/>
</dbReference>
<dbReference type="Pfam" id="PF20666">
    <property type="entry name" value="ZW10_C"/>
    <property type="match status" value="1"/>
</dbReference>
<dbReference type="GO" id="GO:0007094">
    <property type="term" value="P:mitotic spindle assembly checkpoint signaling"/>
    <property type="evidence" value="ECO:0007669"/>
    <property type="project" value="TreeGrafter"/>
</dbReference>